<evidence type="ECO:0000256" key="1">
    <source>
        <dbReference type="ARBA" id="ARBA00022679"/>
    </source>
</evidence>
<dbReference type="PANTHER" id="PTHR46401:SF2">
    <property type="entry name" value="GLYCOSYLTRANSFERASE WBBK-RELATED"/>
    <property type="match status" value="1"/>
</dbReference>
<dbReference type="EMBL" id="CP017803">
    <property type="protein sequence ID" value="ATZ60509.1"/>
    <property type="molecule type" value="Genomic_DNA"/>
</dbReference>
<reference evidence="3 4" key="1">
    <citation type="submission" date="2016-10" db="EMBL/GenBank/DDBJ databases">
        <authorList>
            <person name="Varghese N."/>
        </authorList>
    </citation>
    <scope>NUCLEOTIDE SEQUENCE [LARGE SCALE GENOMIC DNA]</scope>
    <source>
        <strain evidence="3 4">KB11</strain>
    </source>
</reference>
<gene>
    <name evidence="3" type="ORF">BK798_08770</name>
</gene>
<dbReference type="GO" id="GO:0016757">
    <property type="term" value="F:glycosyltransferase activity"/>
    <property type="evidence" value="ECO:0007669"/>
    <property type="project" value="InterPro"/>
</dbReference>
<evidence type="ECO:0000259" key="2">
    <source>
        <dbReference type="Pfam" id="PF00534"/>
    </source>
</evidence>
<proteinExistence type="predicted"/>
<keyword evidence="1 3" id="KW-0808">Transferase</keyword>
<feature type="domain" description="Glycosyl transferase family 1" evidence="2">
    <location>
        <begin position="326"/>
        <end position="488"/>
    </location>
</feature>
<organism evidence="3 4">
    <name type="scientific">Methanobrevibacter smithii</name>
    <dbReference type="NCBI Taxonomy" id="2173"/>
    <lineage>
        <taxon>Archaea</taxon>
        <taxon>Methanobacteriati</taxon>
        <taxon>Methanobacteriota</taxon>
        <taxon>Methanomada group</taxon>
        <taxon>Methanobacteria</taxon>
        <taxon>Methanobacteriales</taxon>
        <taxon>Methanobacteriaceae</taxon>
        <taxon>Methanobrevibacter</taxon>
    </lineage>
</organism>
<accession>A0A2H4U8T2</accession>
<dbReference type="Proteomes" id="UP000232133">
    <property type="component" value="Chromosome"/>
</dbReference>
<dbReference type="SUPFAM" id="SSF53756">
    <property type="entry name" value="UDP-Glycosyltransferase/glycogen phosphorylase"/>
    <property type="match status" value="1"/>
</dbReference>
<dbReference type="InterPro" id="IPR001296">
    <property type="entry name" value="Glyco_trans_1"/>
</dbReference>
<dbReference type="Pfam" id="PF00534">
    <property type="entry name" value="Glycos_transf_1"/>
    <property type="match status" value="1"/>
</dbReference>
<dbReference type="GeneID" id="35119468"/>
<evidence type="ECO:0000313" key="3">
    <source>
        <dbReference type="EMBL" id="ATZ60509.1"/>
    </source>
</evidence>
<dbReference type="RefSeq" id="WP_100815841.1">
    <property type="nucleotide sequence ID" value="NZ_CP017803.1"/>
</dbReference>
<protein>
    <submittedName>
        <fullName evidence="3">Glycosyl transferase</fullName>
    </submittedName>
</protein>
<evidence type="ECO:0000313" key="4">
    <source>
        <dbReference type="Proteomes" id="UP000232133"/>
    </source>
</evidence>
<dbReference type="Gene3D" id="3.40.50.2000">
    <property type="entry name" value="Glycogen Phosphorylase B"/>
    <property type="match status" value="2"/>
</dbReference>
<dbReference type="AlphaFoldDB" id="A0A2H4U8T2"/>
<sequence>MNLSKSIKSNPLAYIAMKSKANPKKISMYKKIYLRIKNLELIDKDKYLAIHDDCKTQDMDVNLHYLYYGVKDDLATQQSYITDVFNLEFYKNRYSVENPVFDYVLEGFFKNNQINVFDNRYVNTLETPIFNQYYGGQNDKLLSEVKDNCYITDKRTLIPYIQLEKPIDSDKIRVGVFTNDPFENLAPCPYIRLHGPFNQLSKSDKYTFFMYGMDSYVMMDIDNILRSKLFDIVVVQRILPFLDLLLARCKKHGIKVVYETDDDLLGVEKNSPSFEYVDSVRSQITNFIDNADAVTVTTPNLASKFDSDKTMIIHNYYVNTVFDVKKDIKRDGKLKLGYYGTLTHSKDLFLIKDVILKLKEKYDFDFEVIGGFNADDNICEDWYDAVELPSNNMCFEVFMPWLSKVANWDVALVPLENSKFNLGKSELKYIELAVLGIPGVYSDMPVYNDVVKDGVNGLLAKDTEEWVLKIEKLLLDLSLRESIRKNALEDVLKNYSLDDVVSMWDELFSKLI</sequence>
<name>A0A2H4U8T2_METSM</name>
<dbReference type="PANTHER" id="PTHR46401">
    <property type="entry name" value="GLYCOSYLTRANSFERASE WBBK-RELATED"/>
    <property type="match status" value="1"/>
</dbReference>